<feature type="non-terminal residue" evidence="1">
    <location>
        <position position="32"/>
    </location>
</feature>
<evidence type="ECO:0000313" key="1">
    <source>
        <dbReference type="EMBL" id="GAG36640.1"/>
    </source>
</evidence>
<organism evidence="1">
    <name type="scientific">marine sediment metagenome</name>
    <dbReference type="NCBI Taxonomy" id="412755"/>
    <lineage>
        <taxon>unclassified sequences</taxon>
        <taxon>metagenomes</taxon>
        <taxon>ecological metagenomes</taxon>
    </lineage>
</organism>
<reference evidence="1" key="1">
    <citation type="journal article" date="2014" name="Front. Microbiol.">
        <title>High frequency of phylogenetically diverse reductive dehalogenase-homologous genes in deep subseafloor sedimentary metagenomes.</title>
        <authorList>
            <person name="Kawai M."/>
            <person name="Futagami T."/>
            <person name="Toyoda A."/>
            <person name="Takaki Y."/>
            <person name="Nishi S."/>
            <person name="Hori S."/>
            <person name="Arai W."/>
            <person name="Tsubouchi T."/>
            <person name="Morono Y."/>
            <person name="Uchiyama I."/>
            <person name="Ito T."/>
            <person name="Fujiyama A."/>
            <person name="Inagaki F."/>
            <person name="Takami H."/>
        </authorList>
    </citation>
    <scope>NUCLEOTIDE SEQUENCE</scope>
    <source>
        <strain evidence="1">Expedition CK06-06</strain>
    </source>
</reference>
<proteinExistence type="predicted"/>
<sequence>MTLQATYKHDPDTVELVATEALVSGQVVQLAD</sequence>
<protein>
    <submittedName>
        <fullName evidence="1">Uncharacterized protein</fullName>
    </submittedName>
</protein>
<dbReference type="EMBL" id="BARS01045795">
    <property type="protein sequence ID" value="GAG36640.1"/>
    <property type="molecule type" value="Genomic_DNA"/>
</dbReference>
<comment type="caution">
    <text evidence="1">The sequence shown here is derived from an EMBL/GenBank/DDBJ whole genome shotgun (WGS) entry which is preliminary data.</text>
</comment>
<dbReference type="AlphaFoldDB" id="X0X0W1"/>
<name>X0X0W1_9ZZZZ</name>
<gene>
    <name evidence="1" type="ORF">S01H1_69017</name>
</gene>
<accession>X0X0W1</accession>